<proteinExistence type="predicted"/>
<dbReference type="PATRIC" id="fig|476652.3.peg.4546"/>
<dbReference type="AlphaFoldDB" id="A0A0J1IGE6"/>
<sequence length="45" mass="4683">MTATAQESASSSEEISASLVQTTTSMEQVNLTAHSQAQLAVNNNT</sequence>
<dbReference type="EMBL" id="LDZY01000025">
    <property type="protein sequence ID" value="KLU63801.1"/>
    <property type="molecule type" value="Genomic_DNA"/>
</dbReference>
<accession>A0A0J1IGE6</accession>
<protein>
    <submittedName>
        <fullName evidence="2">Uncharacterized protein</fullName>
    </submittedName>
</protein>
<feature type="compositionally biased region" description="Low complexity" evidence="1">
    <location>
        <begin position="1"/>
        <end position="18"/>
    </location>
</feature>
<gene>
    <name evidence="2" type="ORF">DEAC_c42930</name>
</gene>
<feature type="region of interest" description="Disordered" evidence="1">
    <location>
        <begin position="1"/>
        <end position="21"/>
    </location>
</feature>
<keyword evidence="3" id="KW-1185">Reference proteome</keyword>
<evidence type="ECO:0000313" key="3">
    <source>
        <dbReference type="Proteomes" id="UP000036356"/>
    </source>
</evidence>
<comment type="caution">
    <text evidence="2">The sequence shown here is derived from an EMBL/GenBank/DDBJ whole genome shotgun (WGS) entry which is preliminary data.</text>
</comment>
<organism evidence="2 3">
    <name type="scientific">Desulfosporosinus acididurans</name>
    <dbReference type="NCBI Taxonomy" id="476652"/>
    <lineage>
        <taxon>Bacteria</taxon>
        <taxon>Bacillati</taxon>
        <taxon>Bacillota</taxon>
        <taxon>Clostridia</taxon>
        <taxon>Eubacteriales</taxon>
        <taxon>Desulfitobacteriaceae</taxon>
        <taxon>Desulfosporosinus</taxon>
    </lineage>
</organism>
<reference evidence="2 3" key="1">
    <citation type="submission" date="2015-06" db="EMBL/GenBank/DDBJ databases">
        <title>Draft genome of the moderately acidophilic sulfate reducer Candidatus Desulfosporosinus acididurans strain M1.</title>
        <authorList>
            <person name="Poehlein A."/>
            <person name="Petzsch P."/>
            <person name="Johnson B.D."/>
            <person name="Schloemann M."/>
            <person name="Daniel R."/>
            <person name="Muehling M."/>
        </authorList>
    </citation>
    <scope>NUCLEOTIDE SEQUENCE [LARGE SCALE GENOMIC DNA]</scope>
    <source>
        <strain evidence="2 3">M1</strain>
    </source>
</reference>
<evidence type="ECO:0000313" key="2">
    <source>
        <dbReference type="EMBL" id="KLU63801.1"/>
    </source>
</evidence>
<dbReference type="Proteomes" id="UP000036356">
    <property type="component" value="Unassembled WGS sequence"/>
</dbReference>
<evidence type="ECO:0000256" key="1">
    <source>
        <dbReference type="SAM" id="MobiDB-lite"/>
    </source>
</evidence>
<name>A0A0J1IGE6_9FIRM</name>